<comment type="caution">
    <text evidence="2">The sequence shown here is derived from an EMBL/GenBank/DDBJ whole genome shotgun (WGS) entry which is preliminary data.</text>
</comment>
<evidence type="ECO:0000313" key="2">
    <source>
        <dbReference type="EMBL" id="MCV2884499.1"/>
    </source>
</evidence>
<dbReference type="EMBL" id="JAOWKX010000003">
    <property type="protein sequence ID" value="MCV2884499.1"/>
    <property type="molecule type" value="Genomic_DNA"/>
</dbReference>
<dbReference type="SUPFAM" id="SSF140931">
    <property type="entry name" value="Fic-like"/>
    <property type="match status" value="1"/>
</dbReference>
<proteinExistence type="predicted"/>
<dbReference type="Proteomes" id="UP001652504">
    <property type="component" value="Unassembled WGS sequence"/>
</dbReference>
<dbReference type="Gene3D" id="1.10.3290.10">
    <property type="entry name" value="Fido-like domain"/>
    <property type="match status" value="1"/>
</dbReference>
<name>A0ABT3A7E8_9ALTE</name>
<evidence type="ECO:0000259" key="1">
    <source>
        <dbReference type="PROSITE" id="PS51459"/>
    </source>
</evidence>
<evidence type="ECO:0000313" key="3">
    <source>
        <dbReference type="Proteomes" id="UP001652504"/>
    </source>
</evidence>
<reference evidence="2 3" key="1">
    <citation type="submission" date="2022-10" db="EMBL/GenBank/DDBJ databases">
        <title>Aestuariibacter sp. AA17 isolated from Montipora capitata coral fragment.</title>
        <authorList>
            <person name="Emsley S.A."/>
            <person name="Pfannmuller K.M."/>
            <person name="Loughran R.M."/>
            <person name="Shlafstein M."/>
            <person name="Papke E."/>
            <person name="Saw J.H."/>
            <person name="Ushijima B."/>
            <person name="Videau P."/>
        </authorList>
    </citation>
    <scope>NUCLEOTIDE SEQUENCE [LARGE SCALE GENOMIC DNA]</scope>
    <source>
        <strain evidence="2 3">AA17</strain>
    </source>
</reference>
<sequence>MELDITKESDKCLRFLLRRYIAGNVCLERARGVSRKKLALTYCHGLNVDLDAYLLKSQIETFDIYRCNLSGKEKITLLDLSKSNKALTSENKRGGYIRNAQSWIGTSYELAEYITPPPEKLNAHLKDLLHYINDPSIPIAEKAINSYATLLRIHPFIDGNGRTSRLIYDVLAFRSDIDFLANVHFSTFRLGGEQNSYKEFLSSCDIGSYKYHCHHYWLEAMSWQRDFYLEFNDLKDEFKAAIESKFNFACGFSESELYVLNKIICKPVFSQGCVDSDSKLNLDVMFNLSSLGVFSVQKYLNRESILFVCDETFYFWQKVEELILKNKRV</sequence>
<dbReference type="PROSITE" id="PS51459">
    <property type="entry name" value="FIDO"/>
    <property type="match status" value="1"/>
</dbReference>
<protein>
    <submittedName>
        <fullName evidence="2">Fic family protein</fullName>
    </submittedName>
</protein>
<gene>
    <name evidence="2" type="ORF">OE749_07320</name>
</gene>
<accession>A0ABT3A7E8</accession>
<dbReference type="RefSeq" id="WP_263711773.1">
    <property type="nucleotide sequence ID" value="NZ_JAOWKX010000003.1"/>
</dbReference>
<dbReference type="InterPro" id="IPR003812">
    <property type="entry name" value="Fido"/>
</dbReference>
<dbReference type="Pfam" id="PF02661">
    <property type="entry name" value="Fic"/>
    <property type="match status" value="1"/>
</dbReference>
<organism evidence="2 3">
    <name type="scientific">Fluctibacter corallii</name>
    <dbReference type="NCBI Taxonomy" id="2984329"/>
    <lineage>
        <taxon>Bacteria</taxon>
        <taxon>Pseudomonadati</taxon>
        <taxon>Pseudomonadota</taxon>
        <taxon>Gammaproteobacteria</taxon>
        <taxon>Alteromonadales</taxon>
        <taxon>Alteromonadaceae</taxon>
        <taxon>Fluctibacter</taxon>
    </lineage>
</organism>
<dbReference type="PANTHER" id="PTHR13504">
    <property type="entry name" value="FIDO DOMAIN-CONTAINING PROTEIN DDB_G0283145"/>
    <property type="match status" value="1"/>
</dbReference>
<dbReference type="PANTHER" id="PTHR13504:SF38">
    <property type="entry name" value="FIDO DOMAIN-CONTAINING PROTEIN"/>
    <property type="match status" value="1"/>
</dbReference>
<dbReference type="InterPro" id="IPR036597">
    <property type="entry name" value="Fido-like_dom_sf"/>
</dbReference>
<dbReference type="InterPro" id="IPR040198">
    <property type="entry name" value="Fido_containing"/>
</dbReference>
<feature type="domain" description="Fido" evidence="1">
    <location>
        <begin position="75"/>
        <end position="220"/>
    </location>
</feature>
<keyword evidence="3" id="KW-1185">Reference proteome</keyword>